<gene>
    <name evidence="1" type="ORF">RHMOL_Rhmol06G0155200</name>
</gene>
<proteinExistence type="predicted"/>
<protein>
    <submittedName>
        <fullName evidence="1">Uncharacterized protein</fullName>
    </submittedName>
</protein>
<evidence type="ECO:0000313" key="2">
    <source>
        <dbReference type="Proteomes" id="UP001062846"/>
    </source>
</evidence>
<dbReference type="Proteomes" id="UP001062846">
    <property type="component" value="Chromosome 6"/>
</dbReference>
<comment type="caution">
    <text evidence="1">The sequence shown here is derived from an EMBL/GenBank/DDBJ whole genome shotgun (WGS) entry which is preliminary data.</text>
</comment>
<organism evidence="1 2">
    <name type="scientific">Rhododendron molle</name>
    <name type="common">Chinese azalea</name>
    <name type="synonym">Azalea mollis</name>
    <dbReference type="NCBI Taxonomy" id="49168"/>
    <lineage>
        <taxon>Eukaryota</taxon>
        <taxon>Viridiplantae</taxon>
        <taxon>Streptophyta</taxon>
        <taxon>Embryophyta</taxon>
        <taxon>Tracheophyta</taxon>
        <taxon>Spermatophyta</taxon>
        <taxon>Magnoliopsida</taxon>
        <taxon>eudicotyledons</taxon>
        <taxon>Gunneridae</taxon>
        <taxon>Pentapetalae</taxon>
        <taxon>asterids</taxon>
        <taxon>Ericales</taxon>
        <taxon>Ericaceae</taxon>
        <taxon>Ericoideae</taxon>
        <taxon>Rhodoreae</taxon>
        <taxon>Rhododendron</taxon>
    </lineage>
</organism>
<name>A0ACC0NCV2_RHOML</name>
<keyword evidence="2" id="KW-1185">Reference proteome</keyword>
<reference evidence="1" key="1">
    <citation type="submission" date="2022-02" db="EMBL/GenBank/DDBJ databases">
        <title>Plant Genome Project.</title>
        <authorList>
            <person name="Zhang R.-G."/>
        </authorList>
    </citation>
    <scope>NUCLEOTIDE SEQUENCE</scope>
    <source>
        <strain evidence="1">AT1</strain>
    </source>
</reference>
<accession>A0ACC0NCV2</accession>
<evidence type="ECO:0000313" key="1">
    <source>
        <dbReference type="EMBL" id="KAI8551055.1"/>
    </source>
</evidence>
<dbReference type="EMBL" id="CM046393">
    <property type="protein sequence ID" value="KAI8551055.1"/>
    <property type="molecule type" value="Genomic_DNA"/>
</dbReference>
<sequence>MQAWLKYLAQSSEVTQLPMDSMKGQGGIQMLLTAEQEAQQIVAAARNCETLKSKPISISRRSIRADIFSLSVKLTRLKQANDEAEKEVSNYRSHLDDEFKNKIAETTGSSGSTAKQLEEETEMKIRDLKDTASRVSPDIVGMLIKNVTTVKT</sequence>